<sequence length="100" mass="10685">MEVRSEMFQIGPLVQPCGERTLRRILPHSSAPLDVTAQQQQQQQAHFISPSTCARPAPLRPAPSLCDTPGAGPQLAPTAGRWAGCHNSLSKAVLGPFNCT</sequence>
<dbReference type="EMBL" id="VSRR010002698">
    <property type="protein sequence ID" value="MPC32793.1"/>
    <property type="molecule type" value="Genomic_DNA"/>
</dbReference>
<comment type="caution">
    <text evidence="1">The sequence shown here is derived from an EMBL/GenBank/DDBJ whole genome shotgun (WGS) entry which is preliminary data.</text>
</comment>
<dbReference type="Proteomes" id="UP000324222">
    <property type="component" value="Unassembled WGS sequence"/>
</dbReference>
<accession>A0A5B7EIB3</accession>
<organism evidence="1 2">
    <name type="scientific">Portunus trituberculatus</name>
    <name type="common">Swimming crab</name>
    <name type="synonym">Neptunus trituberculatus</name>
    <dbReference type="NCBI Taxonomy" id="210409"/>
    <lineage>
        <taxon>Eukaryota</taxon>
        <taxon>Metazoa</taxon>
        <taxon>Ecdysozoa</taxon>
        <taxon>Arthropoda</taxon>
        <taxon>Crustacea</taxon>
        <taxon>Multicrustacea</taxon>
        <taxon>Malacostraca</taxon>
        <taxon>Eumalacostraca</taxon>
        <taxon>Eucarida</taxon>
        <taxon>Decapoda</taxon>
        <taxon>Pleocyemata</taxon>
        <taxon>Brachyura</taxon>
        <taxon>Eubrachyura</taxon>
        <taxon>Portunoidea</taxon>
        <taxon>Portunidae</taxon>
        <taxon>Portuninae</taxon>
        <taxon>Portunus</taxon>
    </lineage>
</organism>
<evidence type="ECO:0000313" key="2">
    <source>
        <dbReference type="Proteomes" id="UP000324222"/>
    </source>
</evidence>
<evidence type="ECO:0000313" key="1">
    <source>
        <dbReference type="EMBL" id="MPC32793.1"/>
    </source>
</evidence>
<name>A0A5B7EIB3_PORTR</name>
<reference evidence="1 2" key="1">
    <citation type="submission" date="2019-05" db="EMBL/GenBank/DDBJ databases">
        <title>Another draft genome of Portunus trituberculatus and its Hox gene families provides insights of decapod evolution.</title>
        <authorList>
            <person name="Jeong J.-H."/>
            <person name="Song I."/>
            <person name="Kim S."/>
            <person name="Choi T."/>
            <person name="Kim D."/>
            <person name="Ryu S."/>
            <person name="Kim W."/>
        </authorList>
    </citation>
    <scope>NUCLEOTIDE SEQUENCE [LARGE SCALE GENOMIC DNA]</scope>
    <source>
        <tissue evidence="1">Muscle</tissue>
    </source>
</reference>
<gene>
    <name evidence="1" type="ORF">E2C01_026123</name>
</gene>
<protein>
    <submittedName>
        <fullName evidence="1">Uncharacterized protein</fullName>
    </submittedName>
</protein>
<keyword evidence="2" id="KW-1185">Reference proteome</keyword>
<proteinExistence type="predicted"/>
<dbReference type="AlphaFoldDB" id="A0A5B7EIB3"/>